<evidence type="ECO:0000256" key="1">
    <source>
        <dbReference type="SAM" id="MobiDB-lite"/>
    </source>
</evidence>
<dbReference type="GO" id="GO:0016787">
    <property type="term" value="F:hydrolase activity"/>
    <property type="evidence" value="ECO:0007669"/>
    <property type="project" value="UniProtKB-KW"/>
</dbReference>
<sequence>MSNDSNSNDTDGEHAIGQATFKPSVHPFFKSLSTKRGNTLITNGNGITGVDIADVERKRPKQNTTAGRSVEKCTRRLNVATPAARKVATIQSFFATKSTALSSQMPLCLDRTIERQTIDVNQVTSEYDGDFRADTETDAIVELPRRTRPMFQPDGIPAPYPSGNSHIPVPIFESFISSNYSRAEGGPGLGRLNATCAPALLEAYAASQPHTSSDGGCTEWRQLVGNNYTQQQKEQQSRLRTPTLVSSNDAAPASLSTSIGEIMSHALPHLHFIERFLDALHNDTLSGDCCHTQLLTTRYRPLRARDVLGNRRAVIQLQSWIESMRLTRSMPSAAKNCSDSSACDSTIDARTQYGHLDTQNSRGRRHPTKARHRNRRGTHRLGNCTENGSIDYMDSTNNGHCISSNSDNGDSSDDFMPSTARIRRRARDIDGLRDVLEWAQSDGTLRNVREKTRRAPLHRRSGSESGTNSDVEQHSNIILLEGPSGSCKTAAVYACASECGFEVREIHPGERRSGKDVLAIFEDIISSHTIRTPAGTTLATDQATVNQVLILIEHVDVLFEQDQRLWPALKQLALKSRRPIVLTCNDISCVRWNAASFHLVLNFRRPDEHTLVPYCFLLCLVEGALVLPVDLACVCRNAGYDLNRVLNHLDYDLRQSRMQSLKDVDYASSADIQASITGLEDPQTADLGKILAWMCGPLGSDETPQTRYRFWLELVHSAQAAAGNKWHNCLPDPPTAYSAADELTPLQSSSGADSPTKALVANQNTFFGRDSRLSMIRSEVGILAQAADNQATVAPAAINETLIADAGNIVTSTMAPNNEDNMSSDLLRLQALSLREVTLRGVEGDLDSSSIFSANVETEDISDIAKLEKAAASLDLLSLTSMANRWSEYHDECLREPLHTFLSPMVDGCLDVDYILLDADTLTRNNPALIPDSIGTMQRTGTNINGFLVSTGEQRLRALVGAQSYDHKPDSSFTFWNSARPLNQEAPECNGSQELVLGLHEAIGLVGVMSWRLAAAGVAETAGYLSHMVRWDWIHQGKLKTPAQNTKTSNDNSDEHIYRIGTRRTRQHTYRAHIKHMPAVTQAHLVDWLHWWKHNQE</sequence>
<feature type="compositionally biased region" description="Polar residues" evidence="1">
    <location>
        <begin position="463"/>
        <end position="474"/>
    </location>
</feature>
<feature type="region of interest" description="Disordered" evidence="1">
    <location>
        <begin position="351"/>
        <end position="386"/>
    </location>
</feature>
<dbReference type="PANTHER" id="PTHR23389">
    <property type="entry name" value="CHROMOSOME TRANSMISSION FIDELITY FACTOR 18"/>
    <property type="match status" value="1"/>
</dbReference>
<reference evidence="2 3" key="1">
    <citation type="journal article" date="2015" name="Genome Biol. Evol.">
        <title>Phylogenomic analyses indicate that early fungi evolved digesting cell walls of algal ancestors of land plants.</title>
        <authorList>
            <person name="Chang Y."/>
            <person name="Wang S."/>
            <person name="Sekimoto S."/>
            <person name="Aerts A.L."/>
            <person name="Choi C."/>
            <person name="Clum A."/>
            <person name="LaButti K.M."/>
            <person name="Lindquist E.A."/>
            <person name="Yee Ngan C."/>
            <person name="Ohm R.A."/>
            <person name="Salamov A.A."/>
            <person name="Grigoriev I.V."/>
            <person name="Spatafora J.W."/>
            <person name="Berbee M.L."/>
        </authorList>
    </citation>
    <scope>NUCLEOTIDE SEQUENCE [LARGE SCALE GENOMIC DNA]</scope>
    <source>
        <strain evidence="2 3">NRRL 1564</strain>
    </source>
</reference>
<keyword evidence="3" id="KW-1185">Reference proteome</keyword>
<dbReference type="PANTHER" id="PTHR23389:SF21">
    <property type="entry name" value="ATPASE FAMILY AAA DOMAIN-CONTAINING PROTEIN 5"/>
    <property type="match status" value="1"/>
</dbReference>
<dbReference type="SUPFAM" id="SSF52540">
    <property type="entry name" value="P-loop containing nucleoside triphosphate hydrolases"/>
    <property type="match status" value="1"/>
</dbReference>
<name>A0A2G5BJ00_COERN</name>
<keyword evidence="2" id="KW-0378">Hydrolase</keyword>
<dbReference type="OrthoDB" id="9996895at2759"/>
<dbReference type="GO" id="GO:0003677">
    <property type="term" value="F:DNA binding"/>
    <property type="evidence" value="ECO:0007669"/>
    <property type="project" value="TreeGrafter"/>
</dbReference>
<dbReference type="STRING" id="763665.A0A2G5BJ00"/>
<proteinExistence type="predicted"/>
<organism evidence="2 3">
    <name type="scientific">Coemansia reversa (strain ATCC 12441 / NRRL 1564)</name>
    <dbReference type="NCBI Taxonomy" id="763665"/>
    <lineage>
        <taxon>Eukaryota</taxon>
        <taxon>Fungi</taxon>
        <taxon>Fungi incertae sedis</taxon>
        <taxon>Zoopagomycota</taxon>
        <taxon>Kickxellomycotina</taxon>
        <taxon>Kickxellomycetes</taxon>
        <taxon>Kickxellales</taxon>
        <taxon>Kickxellaceae</taxon>
        <taxon>Coemansia</taxon>
    </lineage>
</organism>
<dbReference type="EMBL" id="KZ303489">
    <property type="protein sequence ID" value="PIA18727.1"/>
    <property type="molecule type" value="Genomic_DNA"/>
</dbReference>
<dbReference type="Proteomes" id="UP000242474">
    <property type="component" value="Unassembled WGS sequence"/>
</dbReference>
<feature type="compositionally biased region" description="Basic residues" evidence="1">
    <location>
        <begin position="451"/>
        <end position="460"/>
    </location>
</feature>
<feature type="region of interest" description="Disordered" evidence="1">
    <location>
        <begin position="447"/>
        <end position="474"/>
    </location>
</feature>
<dbReference type="GO" id="GO:0005634">
    <property type="term" value="C:nucleus"/>
    <property type="evidence" value="ECO:0007669"/>
    <property type="project" value="TreeGrafter"/>
</dbReference>
<accession>A0A2G5BJ00</accession>
<dbReference type="AlphaFoldDB" id="A0A2G5BJ00"/>
<evidence type="ECO:0000313" key="2">
    <source>
        <dbReference type="EMBL" id="PIA18727.1"/>
    </source>
</evidence>
<dbReference type="InterPro" id="IPR027417">
    <property type="entry name" value="P-loop_NTPase"/>
</dbReference>
<feature type="compositionally biased region" description="Basic residues" evidence="1">
    <location>
        <begin position="362"/>
        <end position="379"/>
    </location>
</feature>
<dbReference type="Gene3D" id="3.40.50.300">
    <property type="entry name" value="P-loop containing nucleotide triphosphate hydrolases"/>
    <property type="match status" value="1"/>
</dbReference>
<evidence type="ECO:0000313" key="3">
    <source>
        <dbReference type="Proteomes" id="UP000242474"/>
    </source>
</evidence>
<gene>
    <name evidence="2" type="ORF">COEREDRAFT_85180</name>
</gene>
<feature type="region of interest" description="Disordered" evidence="1">
    <location>
        <begin position="229"/>
        <end position="248"/>
    </location>
</feature>
<protein>
    <submittedName>
        <fullName evidence="2">P-loop containing nucleoside triphosphate hydrolase protein</fullName>
    </submittedName>
</protein>